<dbReference type="Gene3D" id="2.170.130.10">
    <property type="entry name" value="TonB-dependent receptor, plug domain"/>
    <property type="match status" value="1"/>
</dbReference>
<accession>A0ABT8WL05</accession>
<organism evidence="6 7">
    <name type="scientific">Flavivirga jejuensis</name>
    <dbReference type="NCBI Taxonomy" id="870487"/>
    <lineage>
        <taxon>Bacteria</taxon>
        <taxon>Pseudomonadati</taxon>
        <taxon>Bacteroidota</taxon>
        <taxon>Flavobacteriia</taxon>
        <taxon>Flavobacteriales</taxon>
        <taxon>Flavobacteriaceae</taxon>
        <taxon>Flavivirga</taxon>
    </lineage>
</organism>
<keyword evidence="6" id="KW-0675">Receptor</keyword>
<dbReference type="InterPro" id="IPR008969">
    <property type="entry name" value="CarboxyPept-like_regulatory"/>
</dbReference>
<dbReference type="Gene3D" id="2.40.170.20">
    <property type="entry name" value="TonB-dependent receptor, beta-barrel domain"/>
    <property type="match status" value="1"/>
</dbReference>
<feature type="domain" description="TonB-dependent receptor plug" evidence="5">
    <location>
        <begin position="122"/>
        <end position="233"/>
    </location>
</feature>
<reference evidence="6" key="1">
    <citation type="submission" date="2023-07" db="EMBL/GenBank/DDBJ databases">
        <title>Two novel species in the genus Flavivirga.</title>
        <authorList>
            <person name="Kwon K."/>
        </authorList>
    </citation>
    <scope>NUCLEOTIDE SEQUENCE</scope>
    <source>
        <strain evidence="6">KACC 14158</strain>
    </source>
</reference>
<evidence type="ECO:0000256" key="2">
    <source>
        <dbReference type="ARBA" id="ARBA00023136"/>
    </source>
</evidence>
<dbReference type="NCBIfam" id="TIGR01782">
    <property type="entry name" value="TonB-Xanth-Caul"/>
    <property type="match status" value="1"/>
</dbReference>
<evidence type="ECO:0000313" key="6">
    <source>
        <dbReference type="EMBL" id="MDO5973837.1"/>
    </source>
</evidence>
<name>A0ABT8WL05_9FLAO</name>
<dbReference type="EMBL" id="JAUOEL010000002">
    <property type="protein sequence ID" value="MDO5973837.1"/>
    <property type="molecule type" value="Genomic_DNA"/>
</dbReference>
<evidence type="ECO:0000259" key="5">
    <source>
        <dbReference type="Pfam" id="PF07715"/>
    </source>
</evidence>
<dbReference type="InterPro" id="IPR012910">
    <property type="entry name" value="Plug_dom"/>
</dbReference>
<gene>
    <name evidence="6" type="ORF">Q4Q40_06535</name>
</gene>
<dbReference type="Gene3D" id="2.60.40.1120">
    <property type="entry name" value="Carboxypeptidase-like, regulatory domain"/>
    <property type="match status" value="1"/>
</dbReference>
<keyword evidence="4" id="KW-0732">Signal</keyword>
<comment type="subcellular location">
    <subcellularLocation>
        <location evidence="1">Cell outer membrane</location>
    </subcellularLocation>
</comment>
<dbReference type="PANTHER" id="PTHR40980:SF4">
    <property type="entry name" value="TONB-DEPENDENT RECEPTOR-LIKE BETA-BARREL DOMAIN-CONTAINING PROTEIN"/>
    <property type="match status" value="1"/>
</dbReference>
<keyword evidence="2" id="KW-0472">Membrane</keyword>
<sequence length="1044" mass="116050">MKKNNSKILTLLFLLQCFIGFAQEQTITGKITDENKMPLPGVSVIVKGTNNGTTSNFDGEYTIQLKNDSSTLVFSYVGYEVVEKTTSGKTRINIQMKVDSESLDEILLVGIRGAQRSAVKLKREAKNVIEVITPEDVGSFSDSNVADALQRVPSVQIERNVDDAAGDRVSIRGLGPQFVRVTMNGRVPISGGNEGKSDFRKFNLNVIPTEIISRAKIHMTSQAKHTSTSLGGTVDFETMKPLDKKYKKGKNYFGSINVRTTTDSEFKDIESAYKNSPNYRVSAAFGGKIKDNLGIIVSVINSDEAYAKQSAAFRGYRFVDLREDTNNDGTFDVADGDQLYEDILTPATINNVYMNGVRKRLAGATAIQWKVNDKLEFIADYVLTKLNSDSDRQMFQISLAPGGANGILGANNFFSPGSLDLNGNNLLHINGAGSQLNRANIQNKNQFYDNHATNNIAGLRTKIKASDRLKIDIDMAYSNLSFFQNLTQITTRLDGRDYDKNAFGIDLRGELPQYGIPEEAFDSSLFTLRPTAKRLINTKGDNYASKLDFEYKLSKNTDLFFGARVATTEFEAREASLNFSDYTDEQEASVFELIGNNLTPDDFMYGDIGLSQWLHTPGREVLALTPEYAALDGGSAFDFDTPLEDVVSDEGNLNLSRARSYGAKETSYANYMQIDTKIRVFNIPTYLNFGVRAIRTDNTSWGFSAVNQFDPLDEDDVRDEEVDGALFHKVKNSRWDALPSFTANFNLKDNIIYRWSVSRGIARPAYRNSIPRNSIRYINPDSEIFNPNSPDYVADLGSSTIRGTITTGNPFIKPYTAWMFDNTLGIYTKNGGSFTGSVFYKRLVDYIGRVTLINQAYPGEEELGIALPAGQEDLLFDISKTTNITNAQLYGFSIGFNQHFTFLPGFASGFGLRANYSYVGSNFDDALGDATNGLPGSSKHSFNSVLYYQKHGISFRFAVAHRSNYLSNLGGIGNTRADEAHYTEGTTRFGLNLQYKISKALSINAGVSDITGEDNRRYIGDDTNNLNSYYRNNPNWKFGLRYKL</sequence>
<evidence type="ECO:0000256" key="1">
    <source>
        <dbReference type="ARBA" id="ARBA00004442"/>
    </source>
</evidence>
<dbReference type="RefSeq" id="WP_303300983.1">
    <property type="nucleotide sequence ID" value="NZ_BAABDA010000051.1"/>
</dbReference>
<dbReference type="Pfam" id="PF07715">
    <property type="entry name" value="Plug"/>
    <property type="match status" value="1"/>
</dbReference>
<dbReference type="InterPro" id="IPR010104">
    <property type="entry name" value="TonB_rcpt_bac"/>
</dbReference>
<dbReference type="InterPro" id="IPR037066">
    <property type="entry name" value="Plug_dom_sf"/>
</dbReference>
<comment type="caution">
    <text evidence="6">The sequence shown here is derived from an EMBL/GenBank/DDBJ whole genome shotgun (WGS) entry which is preliminary data.</text>
</comment>
<keyword evidence="7" id="KW-1185">Reference proteome</keyword>
<proteinExistence type="predicted"/>
<dbReference type="Proteomes" id="UP001176806">
    <property type="component" value="Unassembled WGS sequence"/>
</dbReference>
<evidence type="ECO:0000256" key="4">
    <source>
        <dbReference type="SAM" id="SignalP"/>
    </source>
</evidence>
<dbReference type="SUPFAM" id="SSF49464">
    <property type="entry name" value="Carboxypeptidase regulatory domain-like"/>
    <property type="match status" value="1"/>
</dbReference>
<evidence type="ECO:0000313" key="7">
    <source>
        <dbReference type="Proteomes" id="UP001176806"/>
    </source>
</evidence>
<dbReference type="InterPro" id="IPR036942">
    <property type="entry name" value="Beta-barrel_TonB_sf"/>
</dbReference>
<dbReference type="PANTHER" id="PTHR40980">
    <property type="entry name" value="PLUG DOMAIN-CONTAINING PROTEIN"/>
    <property type="match status" value="1"/>
</dbReference>
<dbReference type="SUPFAM" id="SSF56935">
    <property type="entry name" value="Porins"/>
    <property type="match status" value="1"/>
</dbReference>
<dbReference type="Pfam" id="PF13715">
    <property type="entry name" value="CarbopepD_reg_2"/>
    <property type="match status" value="1"/>
</dbReference>
<keyword evidence="3" id="KW-0998">Cell outer membrane</keyword>
<feature type="signal peptide" evidence="4">
    <location>
        <begin position="1"/>
        <end position="22"/>
    </location>
</feature>
<evidence type="ECO:0000256" key="3">
    <source>
        <dbReference type="ARBA" id="ARBA00023237"/>
    </source>
</evidence>
<feature type="chain" id="PRO_5045605636" evidence="4">
    <location>
        <begin position="23"/>
        <end position="1044"/>
    </location>
</feature>
<protein>
    <submittedName>
        <fullName evidence="6">TonB-dependent receptor</fullName>
    </submittedName>
</protein>